<sequence length="66" mass="7385">MKTFEHEVLTFDANDKKSFAGMQETLREWGAAGYEVVSVVGTSVNSSNFTVFLKRERPSIELEAAQ</sequence>
<reference evidence="1 2" key="1">
    <citation type="journal article" date="2015" name="Int. J. Syst. Evol. Microbiol.">
        <title>Aestuariivita atlantica sp. nov., isolated from deep sea sediment of the Atlantic Ocean.</title>
        <authorList>
            <person name="Li G."/>
            <person name="Lai Q."/>
            <person name="Du Y."/>
            <person name="Liu X."/>
            <person name="Sun F."/>
            <person name="Shao Z."/>
        </authorList>
    </citation>
    <scope>NUCLEOTIDE SEQUENCE [LARGE SCALE GENOMIC DNA]</scope>
    <source>
        <strain evidence="1 2">22II-S11-z3</strain>
    </source>
</reference>
<evidence type="ECO:0000313" key="2">
    <source>
        <dbReference type="Proteomes" id="UP000036938"/>
    </source>
</evidence>
<organism evidence="1 2">
    <name type="scientific">Pseudaestuariivita atlantica</name>
    <dbReference type="NCBI Taxonomy" id="1317121"/>
    <lineage>
        <taxon>Bacteria</taxon>
        <taxon>Pseudomonadati</taxon>
        <taxon>Pseudomonadota</taxon>
        <taxon>Alphaproteobacteria</taxon>
        <taxon>Rhodobacterales</taxon>
        <taxon>Paracoccaceae</taxon>
        <taxon>Pseudaestuariivita</taxon>
    </lineage>
</organism>
<dbReference type="OrthoDB" id="5519166at2"/>
<protein>
    <recommendedName>
        <fullName evidence="3">DUF4177 domain-containing protein</fullName>
    </recommendedName>
</protein>
<dbReference type="RefSeq" id="WP_050532797.1">
    <property type="nucleotide sequence ID" value="NZ_AQQZ01000028.1"/>
</dbReference>
<evidence type="ECO:0008006" key="3">
    <source>
        <dbReference type="Google" id="ProtNLM"/>
    </source>
</evidence>
<keyword evidence="2" id="KW-1185">Reference proteome</keyword>
<accession>A0A0L1JKA0</accession>
<gene>
    <name evidence="1" type="ORF">ATO11_20645</name>
</gene>
<comment type="caution">
    <text evidence="1">The sequence shown here is derived from an EMBL/GenBank/DDBJ whole genome shotgun (WGS) entry which is preliminary data.</text>
</comment>
<dbReference type="EMBL" id="AQQZ01000028">
    <property type="protein sequence ID" value="KNG91833.1"/>
    <property type="molecule type" value="Genomic_DNA"/>
</dbReference>
<dbReference type="Proteomes" id="UP000036938">
    <property type="component" value="Unassembled WGS sequence"/>
</dbReference>
<dbReference type="AlphaFoldDB" id="A0A0L1JKA0"/>
<name>A0A0L1JKA0_9RHOB</name>
<evidence type="ECO:0000313" key="1">
    <source>
        <dbReference type="EMBL" id="KNG91833.1"/>
    </source>
</evidence>
<proteinExistence type="predicted"/>
<dbReference type="STRING" id="1317121.ATO11_20645"/>